<dbReference type="SUPFAM" id="SSF51161">
    <property type="entry name" value="Trimeric LpxA-like enzymes"/>
    <property type="match status" value="1"/>
</dbReference>
<comment type="similarity">
    <text evidence="1">Belongs to the transferase hexapeptide repeat family.</text>
</comment>
<accession>A0A2M7XLY4</accession>
<dbReference type="Proteomes" id="UP000230062">
    <property type="component" value="Unassembled WGS sequence"/>
</dbReference>
<sequence length="184" mass="20529">MNIFNKVYKILCEVDARFCSGFLGQIPTDIWSYIYTVWLRLAGAKIGKGSIIHHRVKIWNPENIDIGKGIRIPASTDIAGMDKILIGDYTLVGANVSFITNNHPLEDEKLNWQEVLIGTQQTIEVGKFCWLMNESKLVAGRTGLKIGNYSWLAAGSTITKNVGEAEFWGGSPAKFIRKIHPYNG</sequence>
<comment type="caution">
    <text evidence="3">The sequence shown here is derived from an EMBL/GenBank/DDBJ whole genome shotgun (WGS) entry which is preliminary data.</text>
</comment>
<name>A0A2M7XLY4_9BACT</name>
<evidence type="ECO:0000256" key="2">
    <source>
        <dbReference type="ARBA" id="ARBA00022679"/>
    </source>
</evidence>
<dbReference type="PANTHER" id="PTHR23416">
    <property type="entry name" value="SIALIC ACID SYNTHASE-RELATED"/>
    <property type="match status" value="1"/>
</dbReference>
<dbReference type="Gene3D" id="2.160.10.10">
    <property type="entry name" value="Hexapeptide repeat proteins"/>
    <property type="match status" value="1"/>
</dbReference>
<evidence type="ECO:0008006" key="5">
    <source>
        <dbReference type="Google" id="ProtNLM"/>
    </source>
</evidence>
<proteinExistence type="inferred from homology"/>
<dbReference type="InterPro" id="IPR011004">
    <property type="entry name" value="Trimer_LpxA-like_sf"/>
</dbReference>
<keyword evidence="2" id="KW-0808">Transferase</keyword>
<protein>
    <recommendedName>
        <fullName evidence="5">Acyltransferase</fullName>
    </recommendedName>
</protein>
<dbReference type="InterPro" id="IPR051159">
    <property type="entry name" value="Hexapeptide_acetyltransf"/>
</dbReference>
<dbReference type="PANTHER" id="PTHR23416:SF23">
    <property type="entry name" value="ACETYLTRANSFERASE C18B11.09C-RELATED"/>
    <property type="match status" value="1"/>
</dbReference>
<gene>
    <name evidence="3" type="ORF">CO169_00760</name>
</gene>
<dbReference type="GO" id="GO:0008374">
    <property type="term" value="F:O-acyltransferase activity"/>
    <property type="evidence" value="ECO:0007669"/>
    <property type="project" value="TreeGrafter"/>
</dbReference>
<dbReference type="AlphaFoldDB" id="A0A2M7XLY4"/>
<reference evidence="4" key="1">
    <citation type="submission" date="2017-09" db="EMBL/GenBank/DDBJ databases">
        <title>Depth-based differentiation of microbial function through sediment-hosted aquifers and enrichment of novel symbionts in the deep terrestrial subsurface.</title>
        <authorList>
            <person name="Probst A.J."/>
            <person name="Ladd B."/>
            <person name="Jarett J.K."/>
            <person name="Geller-Mcgrath D.E."/>
            <person name="Sieber C.M.K."/>
            <person name="Emerson J.B."/>
            <person name="Anantharaman K."/>
            <person name="Thomas B.C."/>
            <person name="Malmstrom R."/>
            <person name="Stieglmeier M."/>
            <person name="Klingl A."/>
            <person name="Woyke T."/>
            <person name="Ryan C.M."/>
            <person name="Banfield J.F."/>
        </authorList>
    </citation>
    <scope>NUCLEOTIDE SEQUENCE [LARGE SCALE GENOMIC DNA]</scope>
</reference>
<dbReference type="EMBL" id="PFWP01000023">
    <property type="protein sequence ID" value="PJA49864.1"/>
    <property type="molecule type" value="Genomic_DNA"/>
</dbReference>
<evidence type="ECO:0000256" key="1">
    <source>
        <dbReference type="ARBA" id="ARBA00007274"/>
    </source>
</evidence>
<evidence type="ECO:0000313" key="4">
    <source>
        <dbReference type="Proteomes" id="UP000230062"/>
    </source>
</evidence>
<organism evidence="3 4">
    <name type="scientific">Candidatus Shapirobacteria bacterium CG_4_9_14_3_um_filter_39_13</name>
    <dbReference type="NCBI Taxonomy" id="1974479"/>
    <lineage>
        <taxon>Bacteria</taxon>
        <taxon>Candidatus Shapironibacteriota</taxon>
    </lineage>
</organism>
<evidence type="ECO:0000313" key="3">
    <source>
        <dbReference type="EMBL" id="PJA49864.1"/>
    </source>
</evidence>